<dbReference type="Pfam" id="PF13481">
    <property type="entry name" value="AAA_25"/>
    <property type="match status" value="1"/>
</dbReference>
<evidence type="ECO:0000313" key="2">
    <source>
        <dbReference type="EMBL" id="QDT74041.1"/>
    </source>
</evidence>
<evidence type="ECO:0000259" key="1">
    <source>
        <dbReference type="SMART" id="SM00943"/>
    </source>
</evidence>
<dbReference type="Proteomes" id="UP000317909">
    <property type="component" value="Chromosome"/>
</dbReference>
<dbReference type="SMART" id="SM00943">
    <property type="entry name" value="Prim-Pol"/>
    <property type="match status" value="1"/>
</dbReference>
<dbReference type="InterPro" id="IPR027417">
    <property type="entry name" value="P-loop_NTPase"/>
</dbReference>
<proteinExistence type="predicted"/>
<organism evidence="2 3">
    <name type="scientific">Lacipirellula limnantheis</name>
    <dbReference type="NCBI Taxonomy" id="2528024"/>
    <lineage>
        <taxon>Bacteria</taxon>
        <taxon>Pseudomonadati</taxon>
        <taxon>Planctomycetota</taxon>
        <taxon>Planctomycetia</taxon>
        <taxon>Pirellulales</taxon>
        <taxon>Lacipirellulaceae</taxon>
        <taxon>Lacipirellula</taxon>
    </lineage>
</organism>
<feature type="domain" description="DNA primase/polymerase bifunctional N-terminal" evidence="1">
    <location>
        <begin position="52"/>
        <end position="265"/>
    </location>
</feature>
<gene>
    <name evidence="2" type="ORF">I41_32350</name>
</gene>
<name>A0A517U0A8_9BACT</name>
<dbReference type="InterPro" id="IPR015330">
    <property type="entry name" value="DNA_primase/pol_bifunc_N"/>
</dbReference>
<keyword evidence="3" id="KW-1185">Reference proteome</keyword>
<dbReference type="KEGG" id="llh:I41_32350"/>
<accession>A0A517U0A8</accession>
<dbReference type="AlphaFoldDB" id="A0A517U0A8"/>
<dbReference type="RefSeq" id="WP_145433837.1">
    <property type="nucleotide sequence ID" value="NZ_CP036339.1"/>
</dbReference>
<dbReference type="Pfam" id="PF09250">
    <property type="entry name" value="Prim-Pol"/>
    <property type="match status" value="1"/>
</dbReference>
<dbReference type="Gene3D" id="3.30.720.160">
    <property type="entry name" value="Bifunctional DNA primase/polymerase, N-terminal"/>
    <property type="match status" value="1"/>
</dbReference>
<reference evidence="2 3" key="1">
    <citation type="submission" date="2019-02" db="EMBL/GenBank/DDBJ databases">
        <title>Deep-cultivation of Planctomycetes and their phenomic and genomic characterization uncovers novel biology.</title>
        <authorList>
            <person name="Wiegand S."/>
            <person name="Jogler M."/>
            <person name="Boedeker C."/>
            <person name="Pinto D."/>
            <person name="Vollmers J."/>
            <person name="Rivas-Marin E."/>
            <person name="Kohn T."/>
            <person name="Peeters S.H."/>
            <person name="Heuer A."/>
            <person name="Rast P."/>
            <person name="Oberbeckmann S."/>
            <person name="Bunk B."/>
            <person name="Jeske O."/>
            <person name="Meyerdierks A."/>
            <person name="Storesund J.E."/>
            <person name="Kallscheuer N."/>
            <person name="Luecker S."/>
            <person name="Lage O.M."/>
            <person name="Pohl T."/>
            <person name="Merkel B.J."/>
            <person name="Hornburger P."/>
            <person name="Mueller R.-W."/>
            <person name="Bruemmer F."/>
            <person name="Labrenz M."/>
            <person name="Spormann A.M."/>
            <person name="Op den Camp H."/>
            <person name="Overmann J."/>
            <person name="Amann R."/>
            <person name="Jetten M.S.M."/>
            <person name="Mascher T."/>
            <person name="Medema M.H."/>
            <person name="Devos D.P."/>
            <person name="Kaster A.-K."/>
            <person name="Ovreas L."/>
            <person name="Rohde M."/>
            <person name="Galperin M.Y."/>
            <person name="Jogler C."/>
        </authorList>
    </citation>
    <scope>NUCLEOTIDE SEQUENCE [LARGE SCALE GENOMIC DNA]</scope>
    <source>
        <strain evidence="2 3">I41</strain>
    </source>
</reference>
<sequence length="708" mass="76613">MIATPQANADATPHTNFVDLPEFQSYSGSGNEPEILEAVRFFYGDRPAREYAESYQLAGLSVIPIKGDGTKSPACLQWRQHQAAPPTAEDVARYWFADANDAIGIALIHGKVSGNSEVVDLDNGDLLQPFVDEVNRVAPGLFDRLTVIRTPRPGYHLAYKCPTIGGSQKLARRAGGKALIETKGEGGYTLAPGSPAACHPTGGLYLHIGGPQLTELATITPEERQILFGVARSFDEVDPPASEPSGAAEAPQISVDDVRGAILALPESVAGEKGHDKAYRAACEILRWGVDGEAGRALLDDYNAARCSPAWSKAELDHKWKEANKEVLRGREFGIVAERAKAGGKAFTLDAVDFVDFMAEELIQEYLVDKMVAEQQHLLIGGPKKVLKTCIGLDLGMSIASGSPFLGHFDVLKTAKVLIVSAESGRKTIQATCNRIRDARSIDVARGAFRLSFKRPQLAVASHLETIRREIEEHGIGFAVIDPAYLCCRPAKGESSNVFDMGDVLYGFGAIGEQTGCTMAIMHHSTKGANRTGAKLLDLDGLSGSGFAEWGRQFMLLNRLAPMTRRGVHRLSLNVGGSARHHGQYELTIDEGDERDPIIGARWGVDVQEWSDDADENAKAEATTAQMESDAEAVKLFLRLRQNEPATEWGIYKAHRADPVKLTQPRVAAAIRHLLAAGELEPCQYAQKGQSTLRDGGFRLADWGASNG</sequence>
<dbReference type="OrthoDB" id="287530at2"/>
<dbReference type="EMBL" id="CP036339">
    <property type="protein sequence ID" value="QDT74041.1"/>
    <property type="molecule type" value="Genomic_DNA"/>
</dbReference>
<protein>
    <recommendedName>
        <fullName evidence="1">DNA primase/polymerase bifunctional N-terminal domain-containing protein</fullName>
    </recommendedName>
</protein>
<dbReference type="SUPFAM" id="SSF56747">
    <property type="entry name" value="Prim-pol domain"/>
    <property type="match status" value="1"/>
</dbReference>
<evidence type="ECO:0000313" key="3">
    <source>
        <dbReference type="Proteomes" id="UP000317909"/>
    </source>
</evidence>
<dbReference type="CDD" id="cd04859">
    <property type="entry name" value="Prim_Pol"/>
    <property type="match status" value="1"/>
</dbReference>
<dbReference type="Gene3D" id="3.40.50.300">
    <property type="entry name" value="P-loop containing nucleotide triphosphate hydrolases"/>
    <property type="match status" value="1"/>
</dbReference>